<dbReference type="PANTHER" id="PTHR38928:SF7">
    <property type="entry name" value="ARGOS7"/>
    <property type="match status" value="1"/>
</dbReference>
<feature type="transmembrane region" description="Helical" evidence="1">
    <location>
        <begin position="46"/>
        <end position="67"/>
    </location>
</feature>
<accession>A0ABD3D849</accession>
<keyword evidence="1" id="KW-0472">Membrane</keyword>
<gene>
    <name evidence="2" type="ORF">CASFOL_019465</name>
</gene>
<name>A0ABD3D849_9LAMI</name>
<sequence>MMYKIEEKPSFDEQTIRIRAVEFDHRHRNQRPPPPKTFSMLANSVLVRRILVMVLFAASLLGLPLVLPPLGPPPLIFLLVPVAIMAGLIFLAVMPPQQLPNDLINSI</sequence>
<protein>
    <submittedName>
        <fullName evidence="2">Uncharacterized protein</fullName>
    </submittedName>
</protein>
<dbReference type="Proteomes" id="UP001632038">
    <property type="component" value="Unassembled WGS sequence"/>
</dbReference>
<comment type="caution">
    <text evidence="2">The sequence shown here is derived from an EMBL/GenBank/DDBJ whole genome shotgun (WGS) entry which is preliminary data.</text>
</comment>
<organism evidence="2 3">
    <name type="scientific">Castilleja foliolosa</name>
    <dbReference type="NCBI Taxonomy" id="1961234"/>
    <lineage>
        <taxon>Eukaryota</taxon>
        <taxon>Viridiplantae</taxon>
        <taxon>Streptophyta</taxon>
        <taxon>Embryophyta</taxon>
        <taxon>Tracheophyta</taxon>
        <taxon>Spermatophyta</taxon>
        <taxon>Magnoliopsida</taxon>
        <taxon>eudicotyledons</taxon>
        <taxon>Gunneridae</taxon>
        <taxon>Pentapetalae</taxon>
        <taxon>asterids</taxon>
        <taxon>lamiids</taxon>
        <taxon>Lamiales</taxon>
        <taxon>Orobanchaceae</taxon>
        <taxon>Pedicularideae</taxon>
        <taxon>Castillejinae</taxon>
        <taxon>Castilleja</taxon>
    </lineage>
</organism>
<dbReference type="EMBL" id="JAVIJP010000026">
    <property type="protein sequence ID" value="KAL3637166.1"/>
    <property type="molecule type" value="Genomic_DNA"/>
</dbReference>
<proteinExistence type="predicted"/>
<keyword evidence="3" id="KW-1185">Reference proteome</keyword>
<reference evidence="3" key="1">
    <citation type="journal article" date="2024" name="IScience">
        <title>Strigolactones Initiate the Formation of Haustorium-like Structures in Castilleja.</title>
        <authorList>
            <person name="Buerger M."/>
            <person name="Peterson D."/>
            <person name="Chory J."/>
        </authorList>
    </citation>
    <scope>NUCLEOTIDE SEQUENCE [LARGE SCALE GENOMIC DNA]</scope>
</reference>
<keyword evidence="1" id="KW-0812">Transmembrane</keyword>
<evidence type="ECO:0000256" key="1">
    <source>
        <dbReference type="SAM" id="Phobius"/>
    </source>
</evidence>
<dbReference type="PANTHER" id="PTHR38928">
    <property type="entry name" value="ARGOS7"/>
    <property type="match status" value="1"/>
</dbReference>
<evidence type="ECO:0000313" key="2">
    <source>
        <dbReference type="EMBL" id="KAL3637166.1"/>
    </source>
</evidence>
<keyword evidence="1" id="KW-1133">Transmembrane helix</keyword>
<dbReference type="AlphaFoldDB" id="A0ABD3D849"/>
<feature type="transmembrane region" description="Helical" evidence="1">
    <location>
        <begin position="73"/>
        <end position="93"/>
    </location>
</feature>
<evidence type="ECO:0000313" key="3">
    <source>
        <dbReference type="Proteomes" id="UP001632038"/>
    </source>
</evidence>